<name>A0ABD5NWI5_9EURY</name>
<comment type="caution">
    <text evidence="4">The sequence shown here is derived from an EMBL/GenBank/DDBJ whole genome shotgun (WGS) entry which is preliminary data.</text>
</comment>
<proteinExistence type="predicted"/>
<dbReference type="PROSITE" id="PS50819">
    <property type="entry name" value="INTEIN_ENDONUCLEASE"/>
    <property type="match status" value="1"/>
</dbReference>
<dbReference type="SUPFAM" id="SSF55608">
    <property type="entry name" value="Homing endonucleases"/>
    <property type="match status" value="1"/>
</dbReference>
<dbReference type="PANTHER" id="PTHR30029">
    <property type="entry name" value="STAGE V SPORULATION PROTEIN R"/>
    <property type="match status" value="1"/>
</dbReference>
<protein>
    <submittedName>
        <fullName evidence="4">SpoVR family protein</fullName>
    </submittedName>
</protein>
<dbReference type="Pfam" id="PF04293">
    <property type="entry name" value="SpoVR"/>
    <property type="match status" value="1"/>
</dbReference>
<dbReference type="Pfam" id="PF14528">
    <property type="entry name" value="LAGLIDADG_3"/>
    <property type="match status" value="2"/>
</dbReference>
<dbReference type="SMART" id="SM00305">
    <property type="entry name" value="HintC"/>
    <property type="match status" value="1"/>
</dbReference>
<dbReference type="InterPro" id="IPR027434">
    <property type="entry name" value="Homing_endonucl"/>
</dbReference>
<dbReference type="Pfam" id="PF24755">
    <property type="entry name" value="SpoVR_C"/>
    <property type="match status" value="1"/>
</dbReference>
<dbReference type="InterPro" id="IPR006141">
    <property type="entry name" value="Intein_N"/>
</dbReference>
<dbReference type="InterPro" id="IPR004860">
    <property type="entry name" value="LAGLIDADG_dom"/>
</dbReference>
<dbReference type="InterPro" id="IPR004042">
    <property type="entry name" value="Intein_endonuc_central"/>
</dbReference>
<dbReference type="InterPro" id="IPR003586">
    <property type="entry name" value="Hint_dom_C"/>
</dbReference>
<feature type="domain" description="DOD-type homing endonuclease" evidence="3">
    <location>
        <begin position="473"/>
        <end position="607"/>
    </location>
</feature>
<keyword evidence="2" id="KW-0651">Protein splicing</keyword>
<dbReference type="GeneID" id="71854795"/>
<dbReference type="InterPro" id="IPR003587">
    <property type="entry name" value="Hint_dom_N"/>
</dbReference>
<dbReference type="SMART" id="SM00306">
    <property type="entry name" value="HintN"/>
    <property type="match status" value="1"/>
</dbReference>
<dbReference type="Gene3D" id="2.170.16.10">
    <property type="entry name" value="Hedgehog/Intein (Hint) domain"/>
    <property type="match status" value="2"/>
</dbReference>
<dbReference type="PROSITE" id="PS50818">
    <property type="entry name" value="INTEIN_C_TER"/>
    <property type="match status" value="1"/>
</dbReference>
<dbReference type="EMBL" id="JBHSDJ010000013">
    <property type="protein sequence ID" value="MFC4246426.1"/>
    <property type="molecule type" value="Genomic_DNA"/>
</dbReference>
<dbReference type="InterPro" id="IPR036844">
    <property type="entry name" value="Hint_dom_sf"/>
</dbReference>
<organism evidence="4 5">
    <name type="scientific">Natribaculum luteum</name>
    <dbReference type="NCBI Taxonomy" id="1586232"/>
    <lineage>
        <taxon>Archaea</taxon>
        <taxon>Methanobacteriati</taxon>
        <taxon>Methanobacteriota</taxon>
        <taxon>Stenosarchaea group</taxon>
        <taxon>Halobacteria</taxon>
        <taxon>Halobacteriales</taxon>
        <taxon>Natrialbaceae</taxon>
        <taxon>Natribaculum</taxon>
    </lineage>
</organism>
<dbReference type="PRINTS" id="PR00379">
    <property type="entry name" value="INTEIN"/>
</dbReference>
<keyword evidence="1" id="KW-0068">Autocatalytic cleavage</keyword>
<dbReference type="NCBIfam" id="TIGR01443">
    <property type="entry name" value="intein_Cterm"/>
    <property type="match status" value="1"/>
</dbReference>
<evidence type="ECO:0000256" key="2">
    <source>
        <dbReference type="ARBA" id="ARBA00023000"/>
    </source>
</evidence>
<evidence type="ECO:0000256" key="1">
    <source>
        <dbReference type="ARBA" id="ARBA00022813"/>
    </source>
</evidence>
<accession>A0ABD5NWI5</accession>
<dbReference type="PROSITE" id="PS50817">
    <property type="entry name" value="INTEIN_N_TER"/>
    <property type="match status" value="1"/>
</dbReference>
<dbReference type="InterPro" id="IPR007390">
    <property type="entry name" value="Spore_V_R"/>
</dbReference>
<dbReference type="SUPFAM" id="SSF51294">
    <property type="entry name" value="Hedgehog/intein (Hint) domain"/>
    <property type="match status" value="1"/>
</dbReference>
<dbReference type="InterPro" id="IPR056174">
    <property type="entry name" value="SpoVR_N"/>
</dbReference>
<dbReference type="Proteomes" id="UP001595821">
    <property type="component" value="Unassembled WGS sequence"/>
</dbReference>
<dbReference type="PANTHER" id="PTHR30029:SF2">
    <property type="entry name" value="STAGE V SPORULATION PROTEIN R"/>
    <property type="match status" value="1"/>
</dbReference>
<dbReference type="AlphaFoldDB" id="A0ABD5NWI5"/>
<dbReference type="InterPro" id="IPR057008">
    <property type="entry name" value="SpoVR-like_C"/>
</dbReference>
<reference evidence="4 5" key="1">
    <citation type="journal article" date="2014" name="Int. J. Syst. Evol. Microbiol.">
        <title>Complete genome sequence of Corynebacterium casei LMG S-19264T (=DSM 44701T), isolated from a smear-ripened cheese.</title>
        <authorList>
            <consortium name="US DOE Joint Genome Institute (JGI-PGF)"/>
            <person name="Walter F."/>
            <person name="Albersmeier A."/>
            <person name="Kalinowski J."/>
            <person name="Ruckert C."/>
        </authorList>
    </citation>
    <scope>NUCLEOTIDE SEQUENCE [LARGE SCALE GENOMIC DNA]</scope>
    <source>
        <strain evidence="4 5">IBRC-M 10912</strain>
    </source>
</reference>
<dbReference type="InterPro" id="IPR030934">
    <property type="entry name" value="Intein_C"/>
</dbReference>
<gene>
    <name evidence="4" type="ORF">ACFOZ7_05375</name>
</gene>
<evidence type="ECO:0000313" key="5">
    <source>
        <dbReference type="Proteomes" id="UP001595821"/>
    </source>
</evidence>
<evidence type="ECO:0000259" key="3">
    <source>
        <dbReference type="PROSITE" id="PS50819"/>
    </source>
</evidence>
<dbReference type="RefSeq" id="WP_246967096.1">
    <property type="nucleotide sequence ID" value="NZ_CP095397.1"/>
</dbReference>
<dbReference type="InterPro" id="IPR006142">
    <property type="entry name" value="INTEIN"/>
</dbReference>
<sequence length="1067" mass="121474">MSETDRFRKQAIATDLEEPVREARNLAEKLGLEPYPVNYWIVDYDEMNELIAYGGFQSRYPHWRWGMQYDRQQKQDRYSGGKAFEIVNNDNPAHAFLQESNTVADQKAVITHVEAHSDFFANNEWFGMFTAGRADEESVDAAAMLERHARAIGDYMSDSEIDRAEVEKWIDHALTLEDNIDQHRVFVRRLDLGSGPEDEIDEDLAEKLDELDLSDEVKAEVFDEEWLEALENGDGVTSVPEEPEKDILAFVREHGKQYDPESGKAVEMAEWQRDVLDMMRAEAYYFAAQKMTKVMNEGWACVDPETPIFTADGLVPMRDVVDDHTTVSDGETTREVYDSNIIPDHDTVTIETRRGFELTGSNNHRIRLPDGSWARLDELSIGDEIEITGGNDTWPSTYVDLEWEPPENVTLDDVAEEAGVSVSTVMRYRRVGRARKAEAIENALAKYEGEDQRLAQRDPVAVPDTVDEQVGRFLGLLVGDGHVSSAAGQVGFTNGEKRHAEEFAGLVDELFGIDPTIEKQDERWRVYAYSRNLVDLLQEVLGMPDGKAAGSKTIPEPVLRSPRSVVAEFLRGLFDADGYAGKQGAILTTKSEEMSEQVLLLLTNFGILGRRREQTDGCYHVHLTGESARTFAEEIGFGYHEKADALRAYLDDLSWYEQEAWTDEVVSIEESTGTVYDVSVEETHRYAGAGFVNHNSYWESKMMSGEAFAGDDEFLNYADHMAKVLGSGGLNPYSLGFALWRYVENKTNRREVIERLLRIEGVSWRNLTDVVDFDEVLESLEPPEAIASITSDSLDALEDVDDRYVDREALEAAREGEIDVDRYPWKVLTYEGLARRHYSLVKRQHRGFLASVNQNELERIGRYLFDDARYSSVEEALADVDFTAGWDRMYDVRENHNDVTFLDEFLTQEFITENDYFTYEYSQATGGFHVSSTDAEDVKKKLLLQFTNFGKPTIAVYDGNYNNASELLLGHQYNGVMLDVGQAKETLKRVFELWGRPVNLLTIVKEVDEHDIEVAKRRNREPEPKERGKLIRYDGEEVTVEDVPWEAVEHLAADDVDYDTKPEEWLA</sequence>
<evidence type="ECO:0000313" key="4">
    <source>
        <dbReference type="EMBL" id="MFC4246426.1"/>
    </source>
</evidence>
<dbReference type="Gene3D" id="3.10.28.10">
    <property type="entry name" value="Homing endonucleases"/>
    <property type="match status" value="1"/>
</dbReference>